<gene>
    <name evidence="9" type="ORF">E6C55_31570</name>
</gene>
<keyword evidence="2 7" id="KW-0813">Transport</keyword>
<feature type="domain" description="ABC transmembrane type-1" evidence="8">
    <location>
        <begin position="77"/>
        <end position="291"/>
    </location>
</feature>
<evidence type="ECO:0000256" key="4">
    <source>
        <dbReference type="ARBA" id="ARBA00022692"/>
    </source>
</evidence>
<keyword evidence="10" id="KW-1185">Reference proteome</keyword>
<evidence type="ECO:0000256" key="5">
    <source>
        <dbReference type="ARBA" id="ARBA00022989"/>
    </source>
</evidence>
<evidence type="ECO:0000256" key="7">
    <source>
        <dbReference type="RuleBase" id="RU363032"/>
    </source>
</evidence>
<accession>A0A4V3WDN9</accession>
<keyword evidence="6 7" id="KW-0472">Membrane</keyword>
<keyword evidence="3" id="KW-1003">Cell membrane</keyword>
<feature type="transmembrane region" description="Helical" evidence="7">
    <location>
        <begin position="162"/>
        <end position="188"/>
    </location>
</feature>
<feature type="transmembrane region" description="Helical" evidence="7">
    <location>
        <begin position="20"/>
        <end position="44"/>
    </location>
</feature>
<dbReference type="EMBL" id="SSOB01000068">
    <property type="protein sequence ID" value="THF72879.1"/>
    <property type="molecule type" value="Genomic_DNA"/>
</dbReference>
<dbReference type="PANTHER" id="PTHR30193:SF37">
    <property type="entry name" value="INNER MEMBRANE ABC TRANSPORTER PERMEASE PROTEIN YCJO"/>
    <property type="match status" value="1"/>
</dbReference>
<evidence type="ECO:0000313" key="9">
    <source>
        <dbReference type="EMBL" id="THF72879.1"/>
    </source>
</evidence>
<feature type="transmembrane region" description="Helical" evidence="7">
    <location>
        <begin position="209"/>
        <end position="233"/>
    </location>
</feature>
<protein>
    <submittedName>
        <fullName evidence="9">Sugar ABC transporter permease</fullName>
    </submittedName>
</protein>
<dbReference type="SUPFAM" id="SSF161098">
    <property type="entry name" value="MetI-like"/>
    <property type="match status" value="1"/>
</dbReference>
<evidence type="ECO:0000256" key="2">
    <source>
        <dbReference type="ARBA" id="ARBA00022448"/>
    </source>
</evidence>
<evidence type="ECO:0000259" key="8">
    <source>
        <dbReference type="PROSITE" id="PS50928"/>
    </source>
</evidence>
<keyword evidence="5 7" id="KW-1133">Transmembrane helix</keyword>
<dbReference type="PANTHER" id="PTHR30193">
    <property type="entry name" value="ABC TRANSPORTER PERMEASE PROTEIN"/>
    <property type="match status" value="1"/>
</dbReference>
<dbReference type="CDD" id="cd06261">
    <property type="entry name" value="TM_PBP2"/>
    <property type="match status" value="1"/>
</dbReference>
<dbReference type="GO" id="GO:0005886">
    <property type="term" value="C:plasma membrane"/>
    <property type="evidence" value="ECO:0007669"/>
    <property type="project" value="UniProtKB-SubCell"/>
</dbReference>
<comment type="similarity">
    <text evidence="7">Belongs to the binding-protein-dependent transport system permease family.</text>
</comment>
<sequence>MRRSLRSYLAGWNRPERAAYLFIAPALAILLLFTVVPLLATLAISTMNMDVFLQVKGFIGLDHFERLLGDDRLIDAIKHTLYFAGVEVPLQIILALLTAVYLSRNTRWRKLLRSVYFVPSICSFTAIGIVASFLLDPQTGVYPAYLVNLGLPRLEFFRDPAWAMPSVIALTVWRSFGYSMIILVAGIQSIPDSYYEAAQLDGAGKARQLFSITIPMLMPSLSFCVITTTIAAMQVFDQIFVTTQGGPLNKTETIVGYIYNTGFKMAPYDLGYASAISVMLFVFIMAITLVMNRYFLRREADMA</sequence>
<organism evidence="9 10">
    <name type="scientific">Cohnella fermenti</name>
    <dbReference type="NCBI Taxonomy" id="2565925"/>
    <lineage>
        <taxon>Bacteria</taxon>
        <taxon>Bacillati</taxon>
        <taxon>Bacillota</taxon>
        <taxon>Bacilli</taxon>
        <taxon>Bacillales</taxon>
        <taxon>Paenibacillaceae</taxon>
        <taxon>Cohnella</taxon>
    </lineage>
</organism>
<evidence type="ECO:0000256" key="3">
    <source>
        <dbReference type="ARBA" id="ARBA00022475"/>
    </source>
</evidence>
<dbReference type="Proteomes" id="UP000310636">
    <property type="component" value="Unassembled WGS sequence"/>
</dbReference>
<dbReference type="InterPro" id="IPR035906">
    <property type="entry name" value="MetI-like_sf"/>
</dbReference>
<dbReference type="GO" id="GO:0055085">
    <property type="term" value="P:transmembrane transport"/>
    <property type="evidence" value="ECO:0007669"/>
    <property type="project" value="InterPro"/>
</dbReference>
<feature type="transmembrane region" description="Helical" evidence="7">
    <location>
        <begin position="81"/>
        <end position="102"/>
    </location>
</feature>
<dbReference type="InterPro" id="IPR000515">
    <property type="entry name" value="MetI-like"/>
</dbReference>
<proteinExistence type="inferred from homology"/>
<dbReference type="Pfam" id="PF00528">
    <property type="entry name" value="BPD_transp_1"/>
    <property type="match status" value="1"/>
</dbReference>
<comment type="caution">
    <text evidence="9">The sequence shown here is derived from an EMBL/GenBank/DDBJ whole genome shotgun (WGS) entry which is preliminary data.</text>
</comment>
<dbReference type="OrthoDB" id="9788108at2"/>
<feature type="transmembrane region" description="Helical" evidence="7">
    <location>
        <begin position="270"/>
        <end position="290"/>
    </location>
</feature>
<dbReference type="InterPro" id="IPR051393">
    <property type="entry name" value="ABC_transporter_permease"/>
</dbReference>
<comment type="subcellular location">
    <subcellularLocation>
        <location evidence="1 7">Cell membrane</location>
        <topology evidence="1 7">Multi-pass membrane protein</topology>
    </subcellularLocation>
</comment>
<keyword evidence="4 7" id="KW-0812">Transmembrane</keyword>
<reference evidence="9 10" key="1">
    <citation type="submission" date="2019-04" db="EMBL/GenBank/DDBJ databases">
        <title>Cohnella sp. nov. isolated from preserved vegetables.</title>
        <authorList>
            <person name="Lin S.-Y."/>
            <person name="Hung M.-H."/>
            <person name="Young C.-C."/>
        </authorList>
    </citation>
    <scope>NUCLEOTIDE SEQUENCE [LARGE SCALE GENOMIC DNA]</scope>
    <source>
        <strain evidence="9 10">CC-MHH1044</strain>
    </source>
</reference>
<dbReference type="AlphaFoldDB" id="A0A4V3WDN9"/>
<evidence type="ECO:0000256" key="6">
    <source>
        <dbReference type="ARBA" id="ARBA00023136"/>
    </source>
</evidence>
<feature type="transmembrane region" description="Helical" evidence="7">
    <location>
        <begin position="114"/>
        <end position="135"/>
    </location>
</feature>
<evidence type="ECO:0000313" key="10">
    <source>
        <dbReference type="Proteomes" id="UP000310636"/>
    </source>
</evidence>
<evidence type="ECO:0000256" key="1">
    <source>
        <dbReference type="ARBA" id="ARBA00004651"/>
    </source>
</evidence>
<dbReference type="Gene3D" id="1.10.3720.10">
    <property type="entry name" value="MetI-like"/>
    <property type="match status" value="1"/>
</dbReference>
<name>A0A4V3WDN9_9BACL</name>
<dbReference type="RefSeq" id="WP_136373828.1">
    <property type="nucleotide sequence ID" value="NZ_SSOB01000068.1"/>
</dbReference>
<dbReference type="PROSITE" id="PS50928">
    <property type="entry name" value="ABC_TM1"/>
    <property type="match status" value="1"/>
</dbReference>